<keyword evidence="1" id="KW-0472">Membrane</keyword>
<evidence type="ECO:0000313" key="3">
    <source>
        <dbReference type="Proteomes" id="UP001444071"/>
    </source>
</evidence>
<sequence length="122" mass="14145">MSQSILDYNNWCVAVLLQTGLKVFLCLYALPFYHLLLIPSFFFFFSSPVFLKSFVWPFSLYPAHVSKTNTNWKVSLPSSHQTFFVLHRALHIFSSNVSQLPVLCVCMFLLKTEETKCSYNAF</sequence>
<accession>A0ABV0WNX8</accession>
<evidence type="ECO:0000256" key="1">
    <source>
        <dbReference type="SAM" id="Phobius"/>
    </source>
</evidence>
<gene>
    <name evidence="2" type="ORF">XENORESO_002912</name>
</gene>
<feature type="transmembrane region" description="Helical" evidence="1">
    <location>
        <begin position="12"/>
        <end position="30"/>
    </location>
</feature>
<keyword evidence="3" id="KW-1185">Reference proteome</keyword>
<reference evidence="2 3" key="1">
    <citation type="submission" date="2021-06" db="EMBL/GenBank/DDBJ databases">
        <authorList>
            <person name="Palmer J.M."/>
        </authorList>
    </citation>
    <scope>NUCLEOTIDE SEQUENCE [LARGE SCALE GENOMIC DNA]</scope>
    <source>
        <strain evidence="2 3">XR_2019</strain>
        <tissue evidence="2">Muscle</tissue>
    </source>
</reference>
<protein>
    <submittedName>
        <fullName evidence="2">Uncharacterized protein</fullName>
    </submittedName>
</protein>
<comment type="caution">
    <text evidence="2">The sequence shown here is derived from an EMBL/GenBank/DDBJ whole genome shotgun (WGS) entry which is preliminary data.</text>
</comment>
<organism evidence="2 3">
    <name type="scientific">Xenotaenia resolanae</name>
    <dbReference type="NCBI Taxonomy" id="208358"/>
    <lineage>
        <taxon>Eukaryota</taxon>
        <taxon>Metazoa</taxon>
        <taxon>Chordata</taxon>
        <taxon>Craniata</taxon>
        <taxon>Vertebrata</taxon>
        <taxon>Euteleostomi</taxon>
        <taxon>Actinopterygii</taxon>
        <taxon>Neopterygii</taxon>
        <taxon>Teleostei</taxon>
        <taxon>Neoteleostei</taxon>
        <taxon>Acanthomorphata</taxon>
        <taxon>Ovalentaria</taxon>
        <taxon>Atherinomorphae</taxon>
        <taxon>Cyprinodontiformes</taxon>
        <taxon>Goodeidae</taxon>
        <taxon>Xenotaenia</taxon>
    </lineage>
</organism>
<name>A0ABV0WNX8_9TELE</name>
<keyword evidence="1" id="KW-1133">Transmembrane helix</keyword>
<dbReference type="EMBL" id="JAHRIM010061550">
    <property type="protein sequence ID" value="MEQ2271346.1"/>
    <property type="molecule type" value="Genomic_DNA"/>
</dbReference>
<keyword evidence="1" id="KW-0812">Transmembrane</keyword>
<dbReference type="Proteomes" id="UP001444071">
    <property type="component" value="Unassembled WGS sequence"/>
</dbReference>
<evidence type="ECO:0000313" key="2">
    <source>
        <dbReference type="EMBL" id="MEQ2271346.1"/>
    </source>
</evidence>
<proteinExistence type="predicted"/>